<organism evidence="8 9">
    <name type="scientific">Propioniferax innocua</name>
    <dbReference type="NCBI Taxonomy" id="1753"/>
    <lineage>
        <taxon>Bacteria</taxon>
        <taxon>Bacillati</taxon>
        <taxon>Actinomycetota</taxon>
        <taxon>Actinomycetes</taxon>
        <taxon>Propionibacteriales</taxon>
        <taxon>Propionibacteriaceae</taxon>
        <taxon>Propioniferax</taxon>
    </lineage>
</organism>
<dbReference type="Pfam" id="PF02683">
    <property type="entry name" value="DsbD_TM"/>
    <property type="match status" value="1"/>
</dbReference>
<dbReference type="InterPro" id="IPR003834">
    <property type="entry name" value="Cyt_c_assmbl_TM_dom"/>
</dbReference>
<evidence type="ECO:0000256" key="3">
    <source>
        <dbReference type="ARBA" id="ARBA00022692"/>
    </source>
</evidence>
<comment type="similarity">
    <text evidence="2">Belongs to the DsbD family.</text>
</comment>
<feature type="domain" description="Cytochrome C biogenesis protein transmembrane" evidence="7">
    <location>
        <begin position="34"/>
        <end position="228"/>
    </location>
</feature>
<dbReference type="PANTHER" id="PTHR31272:SF4">
    <property type="entry name" value="CYTOCHROME C-TYPE BIOGENESIS PROTEIN HI_1454-RELATED"/>
    <property type="match status" value="1"/>
</dbReference>
<evidence type="ECO:0000256" key="6">
    <source>
        <dbReference type="SAM" id="Phobius"/>
    </source>
</evidence>
<evidence type="ECO:0000313" key="9">
    <source>
        <dbReference type="Proteomes" id="UP000316196"/>
    </source>
</evidence>
<evidence type="ECO:0000259" key="7">
    <source>
        <dbReference type="Pfam" id="PF02683"/>
    </source>
</evidence>
<feature type="transmembrane region" description="Helical" evidence="6">
    <location>
        <begin position="117"/>
        <end position="139"/>
    </location>
</feature>
<accession>A0A542ZCK4</accession>
<gene>
    <name evidence="8" type="ORF">FB460_1938</name>
</gene>
<dbReference type="InterPro" id="IPR051790">
    <property type="entry name" value="Cytochrome_c-biogenesis_DsbD"/>
</dbReference>
<evidence type="ECO:0000256" key="2">
    <source>
        <dbReference type="ARBA" id="ARBA00006143"/>
    </source>
</evidence>
<keyword evidence="3 6" id="KW-0812">Transmembrane</keyword>
<feature type="transmembrane region" description="Helical" evidence="6">
    <location>
        <begin position="33"/>
        <end position="61"/>
    </location>
</feature>
<keyword evidence="9" id="KW-1185">Reference proteome</keyword>
<dbReference type="GO" id="GO:0017004">
    <property type="term" value="P:cytochrome complex assembly"/>
    <property type="evidence" value="ECO:0007669"/>
    <property type="project" value="InterPro"/>
</dbReference>
<protein>
    <submittedName>
        <fullName evidence="8">Cytochrome c-type biogenesis protein</fullName>
    </submittedName>
</protein>
<name>A0A542ZCK4_9ACTN</name>
<feature type="transmembrane region" description="Helical" evidence="6">
    <location>
        <begin position="82"/>
        <end position="111"/>
    </location>
</feature>
<dbReference type="AlphaFoldDB" id="A0A542ZCK4"/>
<evidence type="ECO:0000256" key="4">
    <source>
        <dbReference type="ARBA" id="ARBA00022989"/>
    </source>
</evidence>
<sequence>MTPIQAPPLSPVPMVLPPLDMGTWAADAVGGSMLLAIPVAMLAGLVSFLSPCVVPLLPGYVSYMTGMSAADVVAGRGARGRMLLGSLGFVLGFAVFFVASGVLAGTVGAALHAHARLLAVVLGVLTIVLGLMFAGVLKFGQVDLRLQTRPIVGVAASPLLGLLFGIGWTPCIGPTLAVVLGLSLNEGSAMRGGILMAAYALGLGIPFIVAALAFTRVRPLVGFVQRHQQVLLRLGGGMLIVVGVLLVTGWWAYLMGFVQQWAAEFGVIL</sequence>
<keyword evidence="5 6" id="KW-0472">Membrane</keyword>
<feature type="transmembrane region" description="Helical" evidence="6">
    <location>
        <begin position="234"/>
        <end position="253"/>
    </location>
</feature>
<keyword evidence="4 6" id="KW-1133">Transmembrane helix</keyword>
<dbReference type="GO" id="GO:0016020">
    <property type="term" value="C:membrane"/>
    <property type="evidence" value="ECO:0007669"/>
    <property type="project" value="UniProtKB-SubCell"/>
</dbReference>
<evidence type="ECO:0000313" key="8">
    <source>
        <dbReference type="EMBL" id="TQL58085.1"/>
    </source>
</evidence>
<dbReference type="EMBL" id="VFOR01000002">
    <property type="protein sequence ID" value="TQL58085.1"/>
    <property type="molecule type" value="Genomic_DNA"/>
</dbReference>
<evidence type="ECO:0000256" key="5">
    <source>
        <dbReference type="ARBA" id="ARBA00023136"/>
    </source>
</evidence>
<evidence type="ECO:0000256" key="1">
    <source>
        <dbReference type="ARBA" id="ARBA00004141"/>
    </source>
</evidence>
<feature type="transmembrane region" description="Helical" evidence="6">
    <location>
        <begin position="151"/>
        <end position="182"/>
    </location>
</feature>
<dbReference type="PANTHER" id="PTHR31272">
    <property type="entry name" value="CYTOCHROME C-TYPE BIOGENESIS PROTEIN HI_1454-RELATED"/>
    <property type="match status" value="1"/>
</dbReference>
<comment type="caution">
    <text evidence="8">The sequence shown here is derived from an EMBL/GenBank/DDBJ whole genome shotgun (WGS) entry which is preliminary data.</text>
</comment>
<proteinExistence type="inferred from homology"/>
<reference evidence="8 9" key="1">
    <citation type="submission" date="2019-06" db="EMBL/GenBank/DDBJ databases">
        <title>Sequencing the genomes of 1000 actinobacteria strains.</title>
        <authorList>
            <person name="Klenk H.-P."/>
        </authorList>
    </citation>
    <scope>NUCLEOTIDE SEQUENCE [LARGE SCALE GENOMIC DNA]</scope>
    <source>
        <strain evidence="8 9">DSM 8251</strain>
    </source>
</reference>
<comment type="subcellular location">
    <subcellularLocation>
        <location evidence="1">Membrane</location>
        <topology evidence="1">Multi-pass membrane protein</topology>
    </subcellularLocation>
</comment>
<dbReference type="Proteomes" id="UP000316196">
    <property type="component" value="Unassembled WGS sequence"/>
</dbReference>
<feature type="transmembrane region" description="Helical" evidence="6">
    <location>
        <begin position="194"/>
        <end position="214"/>
    </location>
</feature>